<organism evidence="1 2">
    <name type="scientific">Persea americana</name>
    <name type="common">Avocado</name>
    <dbReference type="NCBI Taxonomy" id="3435"/>
    <lineage>
        <taxon>Eukaryota</taxon>
        <taxon>Viridiplantae</taxon>
        <taxon>Streptophyta</taxon>
        <taxon>Embryophyta</taxon>
        <taxon>Tracheophyta</taxon>
        <taxon>Spermatophyta</taxon>
        <taxon>Magnoliopsida</taxon>
        <taxon>Magnoliidae</taxon>
        <taxon>Laurales</taxon>
        <taxon>Lauraceae</taxon>
        <taxon>Persea</taxon>
    </lineage>
</organism>
<dbReference type="EMBL" id="CM056814">
    <property type="protein sequence ID" value="KAJ8626888.1"/>
    <property type="molecule type" value="Genomic_DNA"/>
</dbReference>
<keyword evidence="2" id="KW-1185">Reference proteome</keyword>
<evidence type="ECO:0000313" key="2">
    <source>
        <dbReference type="Proteomes" id="UP001234297"/>
    </source>
</evidence>
<evidence type="ECO:0000313" key="1">
    <source>
        <dbReference type="EMBL" id="KAJ8626888.1"/>
    </source>
</evidence>
<gene>
    <name evidence="1" type="ORF">MRB53_020195</name>
</gene>
<dbReference type="Proteomes" id="UP001234297">
    <property type="component" value="Chromosome 6"/>
</dbReference>
<reference evidence="1 2" key="1">
    <citation type="journal article" date="2022" name="Hortic Res">
        <title>A haplotype resolved chromosomal level avocado genome allows analysis of novel avocado genes.</title>
        <authorList>
            <person name="Nath O."/>
            <person name="Fletcher S.J."/>
            <person name="Hayward A."/>
            <person name="Shaw L.M."/>
            <person name="Masouleh A.K."/>
            <person name="Furtado A."/>
            <person name="Henry R.J."/>
            <person name="Mitter N."/>
        </authorList>
    </citation>
    <scope>NUCLEOTIDE SEQUENCE [LARGE SCALE GENOMIC DNA]</scope>
    <source>
        <strain evidence="2">cv. Hass</strain>
    </source>
</reference>
<protein>
    <submittedName>
        <fullName evidence="1">Uncharacterized protein</fullName>
    </submittedName>
</protein>
<name>A0ACC2L0V9_PERAE</name>
<proteinExistence type="predicted"/>
<comment type="caution">
    <text evidence="1">The sequence shown here is derived from an EMBL/GenBank/DDBJ whole genome shotgun (WGS) entry which is preliminary data.</text>
</comment>
<accession>A0ACC2L0V9</accession>
<sequence length="580" mass="65983">MDVKNAKVTSNGRKVPTDWNTKQVAQPSAPCELVRQQVTLDTPLDRHCKRVRLDGCKNSCKCSFRKSVVKNYSYFMKSGLPQHIFSYESREWKILPKEIVPLLKDDFQKKKAITEIVFKGKVFLFDFSHMVQVDTETSLQQPIAWIDESGNSFFPELELYSNNDELLSPSNGEDQIHVNFDPNKTGKIKVQISVTGSDISVLGEGNETSIFHSKRPKIEWKTTASDDCKLNEVYCNFDKSDERFGKGIGENVLRPFSAPEYFGFESKRGKLDKLVIGGSDYNAIQKMLVVGFGPSLKVSDIVGIFHSSPTDILVQARLQLFQKQIEIMRTHRGNANVRYAWFSSSKETVSRIMFHRFEHTDMPKFKPSHGIGIHLSPTSSRISANYYSDVDENGLQHMLLCRVIMGNVELIHPGSKQFQPISENFDSGVDDLQNPLYYIIWGMHMNSHIYPEYVVSFRVPSKDEELIVREIGCDTPDSGPVNLVGTSQQFAAWVKQSQERARDYNERVPNIPSSPWLPFPMLLNAVSNKIPSENMELVGHHYDEFKMKTISRAEFIIKLRSIVGDDLLRSSITSLKSKVS</sequence>